<dbReference type="CDD" id="cd05259">
    <property type="entry name" value="PCBER_SDR_a"/>
    <property type="match status" value="1"/>
</dbReference>
<feature type="domain" description="NmrA-like" evidence="4">
    <location>
        <begin position="5"/>
        <end position="305"/>
    </location>
</feature>
<reference evidence="5 6" key="1">
    <citation type="journal article" date="2023" name="Plants (Basel)">
        <title>Bridging the Gap: Combining Genomics and Transcriptomics Approaches to Understand Stylosanthes scabra, an Orphan Legume from the Brazilian Caatinga.</title>
        <authorList>
            <person name="Ferreira-Neto J.R.C."/>
            <person name="da Silva M.D."/>
            <person name="Binneck E."/>
            <person name="de Melo N.F."/>
            <person name="da Silva R.H."/>
            <person name="de Melo A.L.T.M."/>
            <person name="Pandolfi V."/>
            <person name="Bustamante F.O."/>
            <person name="Brasileiro-Vidal A.C."/>
            <person name="Benko-Iseppon A.M."/>
        </authorList>
    </citation>
    <scope>NUCLEOTIDE SEQUENCE [LARGE SCALE GENOMIC DNA]</scope>
    <source>
        <tissue evidence="5">Leaves</tissue>
    </source>
</reference>
<organism evidence="5 6">
    <name type="scientific">Stylosanthes scabra</name>
    <dbReference type="NCBI Taxonomy" id="79078"/>
    <lineage>
        <taxon>Eukaryota</taxon>
        <taxon>Viridiplantae</taxon>
        <taxon>Streptophyta</taxon>
        <taxon>Embryophyta</taxon>
        <taxon>Tracheophyta</taxon>
        <taxon>Spermatophyta</taxon>
        <taxon>Magnoliopsida</taxon>
        <taxon>eudicotyledons</taxon>
        <taxon>Gunneridae</taxon>
        <taxon>Pentapetalae</taxon>
        <taxon>rosids</taxon>
        <taxon>fabids</taxon>
        <taxon>Fabales</taxon>
        <taxon>Fabaceae</taxon>
        <taxon>Papilionoideae</taxon>
        <taxon>50 kb inversion clade</taxon>
        <taxon>dalbergioids sensu lato</taxon>
        <taxon>Dalbergieae</taxon>
        <taxon>Pterocarpus clade</taxon>
        <taxon>Stylosanthes</taxon>
    </lineage>
</organism>
<sequence length="309" mass="33936">MAAESSKILVIGGTGYIGKFVVEASAKSGHPTFLLVRESTLSNPDKAPIIDKFKALGVHLLEGDLYDHESLVKAIKQVDVVISTVGHAQLADQDKLISAVKEAGNVKRFFPSEFGNDVDRTSAVDPAKSAFATKSKIRRTIEAQGIPYTYVSSNFFAGYFLPSLSQPGATSPPRDKVVILGDGNAKSVWNKEDDIATYTIKAVDDPRTLNKILYVRPPANTLSFNELVSIWEKKIGKSLEKEYVAEEQVLKQIQESAPPLNVVLSITHAVYVKGDQTNFEIEESFGVEASQLYPDVKYTTVDEYLTQFV</sequence>
<protein>
    <recommendedName>
        <fullName evidence="4">NmrA-like domain-containing protein</fullName>
    </recommendedName>
</protein>
<evidence type="ECO:0000313" key="6">
    <source>
        <dbReference type="Proteomes" id="UP001341840"/>
    </source>
</evidence>
<evidence type="ECO:0000259" key="4">
    <source>
        <dbReference type="Pfam" id="PF05368"/>
    </source>
</evidence>
<comment type="caution">
    <text evidence="5">The sequence shown here is derived from an EMBL/GenBank/DDBJ whole genome shotgun (WGS) entry which is preliminary data.</text>
</comment>
<evidence type="ECO:0000256" key="2">
    <source>
        <dbReference type="ARBA" id="ARBA00022857"/>
    </source>
</evidence>
<dbReference type="InterPro" id="IPR045312">
    <property type="entry name" value="PCBER-like"/>
</dbReference>
<keyword evidence="2" id="KW-0521">NADP</keyword>
<evidence type="ECO:0000256" key="1">
    <source>
        <dbReference type="ARBA" id="ARBA00005725"/>
    </source>
</evidence>
<dbReference type="PANTHER" id="PTHR43349">
    <property type="entry name" value="PINORESINOL REDUCTASE-RELATED"/>
    <property type="match status" value="1"/>
</dbReference>
<dbReference type="Proteomes" id="UP001341840">
    <property type="component" value="Unassembled WGS sequence"/>
</dbReference>
<dbReference type="InterPro" id="IPR036291">
    <property type="entry name" value="NAD(P)-bd_dom_sf"/>
</dbReference>
<comment type="similarity">
    <text evidence="1">Belongs to the NmrA-type oxidoreductase family. Isoflavone reductase subfamily.</text>
</comment>
<dbReference type="Pfam" id="PF05368">
    <property type="entry name" value="NmrA"/>
    <property type="match status" value="1"/>
</dbReference>
<dbReference type="EMBL" id="JASCZI010181248">
    <property type="protein sequence ID" value="MED6179681.1"/>
    <property type="molecule type" value="Genomic_DNA"/>
</dbReference>
<dbReference type="InterPro" id="IPR008030">
    <property type="entry name" value="NmrA-like"/>
</dbReference>
<gene>
    <name evidence="5" type="ORF">PIB30_003008</name>
</gene>
<dbReference type="Gene3D" id="3.40.50.720">
    <property type="entry name" value="NAD(P)-binding Rossmann-like Domain"/>
    <property type="match status" value="1"/>
</dbReference>
<dbReference type="PANTHER" id="PTHR43349:SF35">
    <property type="entry name" value="PHENYLCOUMARAN BENZYLIC ETHER REDUCTASE 1"/>
    <property type="match status" value="1"/>
</dbReference>
<dbReference type="Gene3D" id="3.90.25.10">
    <property type="entry name" value="UDP-galactose 4-epimerase, domain 1"/>
    <property type="match status" value="1"/>
</dbReference>
<evidence type="ECO:0000313" key="5">
    <source>
        <dbReference type="EMBL" id="MED6179681.1"/>
    </source>
</evidence>
<name>A0ABU6W4I2_9FABA</name>
<dbReference type="SUPFAM" id="SSF51735">
    <property type="entry name" value="NAD(P)-binding Rossmann-fold domains"/>
    <property type="match status" value="1"/>
</dbReference>
<proteinExistence type="inferred from homology"/>
<dbReference type="InterPro" id="IPR050608">
    <property type="entry name" value="NmrA-type/Isoflavone_red_sf"/>
</dbReference>
<keyword evidence="6" id="KW-1185">Reference proteome</keyword>
<keyword evidence="3" id="KW-0560">Oxidoreductase</keyword>
<evidence type="ECO:0000256" key="3">
    <source>
        <dbReference type="ARBA" id="ARBA00023002"/>
    </source>
</evidence>
<accession>A0ABU6W4I2</accession>